<evidence type="ECO:0000313" key="4">
    <source>
        <dbReference type="Proteomes" id="UP001454036"/>
    </source>
</evidence>
<sequence length="104" mass="11427">MTIGTSCGHSTPSKSFRENDRSGNSGIAPAITTYMSRLAYAHLALPESPPPLFPSEMTLTLPMPAIISVLPMILLVLAELAHVPLGLRHLLERWRRQQTLVLNL</sequence>
<evidence type="ECO:0000313" key="3">
    <source>
        <dbReference type="EMBL" id="GAA0147077.1"/>
    </source>
</evidence>
<keyword evidence="2" id="KW-1133">Transmembrane helix</keyword>
<dbReference type="Proteomes" id="UP001454036">
    <property type="component" value="Unassembled WGS sequence"/>
</dbReference>
<comment type="caution">
    <text evidence="3">The sequence shown here is derived from an EMBL/GenBank/DDBJ whole genome shotgun (WGS) entry which is preliminary data.</text>
</comment>
<dbReference type="AlphaFoldDB" id="A0AAV3P7I1"/>
<evidence type="ECO:0000256" key="2">
    <source>
        <dbReference type="SAM" id="Phobius"/>
    </source>
</evidence>
<feature type="region of interest" description="Disordered" evidence="1">
    <location>
        <begin position="1"/>
        <end position="27"/>
    </location>
</feature>
<proteinExistence type="predicted"/>
<keyword evidence="4" id="KW-1185">Reference proteome</keyword>
<keyword evidence="2" id="KW-0472">Membrane</keyword>
<feature type="transmembrane region" description="Helical" evidence="2">
    <location>
        <begin position="65"/>
        <end position="87"/>
    </location>
</feature>
<keyword evidence="2" id="KW-0812">Transmembrane</keyword>
<protein>
    <submittedName>
        <fullName evidence="3">Uncharacterized protein</fullName>
    </submittedName>
</protein>
<organism evidence="3 4">
    <name type="scientific">Lithospermum erythrorhizon</name>
    <name type="common">Purple gromwell</name>
    <name type="synonym">Lithospermum officinale var. erythrorhizon</name>
    <dbReference type="NCBI Taxonomy" id="34254"/>
    <lineage>
        <taxon>Eukaryota</taxon>
        <taxon>Viridiplantae</taxon>
        <taxon>Streptophyta</taxon>
        <taxon>Embryophyta</taxon>
        <taxon>Tracheophyta</taxon>
        <taxon>Spermatophyta</taxon>
        <taxon>Magnoliopsida</taxon>
        <taxon>eudicotyledons</taxon>
        <taxon>Gunneridae</taxon>
        <taxon>Pentapetalae</taxon>
        <taxon>asterids</taxon>
        <taxon>lamiids</taxon>
        <taxon>Boraginales</taxon>
        <taxon>Boraginaceae</taxon>
        <taxon>Boraginoideae</taxon>
        <taxon>Lithospermeae</taxon>
        <taxon>Lithospermum</taxon>
    </lineage>
</organism>
<feature type="compositionally biased region" description="Polar residues" evidence="1">
    <location>
        <begin position="1"/>
        <end position="14"/>
    </location>
</feature>
<evidence type="ECO:0000256" key="1">
    <source>
        <dbReference type="SAM" id="MobiDB-lite"/>
    </source>
</evidence>
<gene>
    <name evidence="3" type="ORF">LIER_06868</name>
</gene>
<accession>A0AAV3P7I1</accession>
<name>A0AAV3P7I1_LITER</name>
<dbReference type="EMBL" id="BAABME010001024">
    <property type="protein sequence ID" value="GAA0147077.1"/>
    <property type="molecule type" value="Genomic_DNA"/>
</dbReference>
<reference evidence="3 4" key="1">
    <citation type="submission" date="2024-01" db="EMBL/GenBank/DDBJ databases">
        <title>The complete chloroplast genome sequence of Lithospermum erythrorhizon: insights into the phylogenetic relationship among Boraginaceae species and the maternal lineages of purple gromwells.</title>
        <authorList>
            <person name="Okada T."/>
            <person name="Watanabe K."/>
        </authorList>
    </citation>
    <scope>NUCLEOTIDE SEQUENCE [LARGE SCALE GENOMIC DNA]</scope>
</reference>